<comment type="caution">
    <text evidence="2">The sequence shown here is derived from an EMBL/GenBank/DDBJ whole genome shotgun (WGS) entry which is preliminary data.</text>
</comment>
<name>K2AWB9_9BACT</name>
<evidence type="ECO:0000313" key="2">
    <source>
        <dbReference type="EMBL" id="EKD66001.1"/>
    </source>
</evidence>
<dbReference type="InterPro" id="IPR041106">
    <property type="entry name" value="XRN1_D2_D3"/>
</dbReference>
<sequence>MTIAAVKEIDLYLENSDETGISEEKVLKHFPDLPVRFWDLEHKMKRIIEKWIDVKKRDELLKTLIEDIKLADTRSSLKSIFSVVNNWVNSLIESYWLYLQSSHSLWILHKKLLDYQKEVEKKWTYSKEAIDLLQLYEQDFKGKMYKVVKSEMIRASKLITVWNAVENTEDKRINFKNRLLKLVSFRDKK</sequence>
<evidence type="ECO:0000259" key="1">
    <source>
        <dbReference type="Pfam" id="PF18334"/>
    </source>
</evidence>
<organism evidence="2">
    <name type="scientific">uncultured bacterium</name>
    <name type="common">gcode 4</name>
    <dbReference type="NCBI Taxonomy" id="1234023"/>
    <lineage>
        <taxon>Bacteria</taxon>
        <taxon>environmental samples</taxon>
    </lineage>
</organism>
<accession>K2AWB9</accession>
<gene>
    <name evidence="2" type="ORF">ACD_49C00068G0006</name>
</gene>
<protein>
    <recommendedName>
        <fullName evidence="1">Exoribonuclease Xrn1 D2/D3 domain-containing protein</fullName>
    </recommendedName>
</protein>
<dbReference type="AlphaFoldDB" id="K2AWB9"/>
<dbReference type="Pfam" id="PF18334">
    <property type="entry name" value="XRN1_D2_D3"/>
    <property type="match status" value="1"/>
</dbReference>
<reference evidence="2" key="1">
    <citation type="journal article" date="2012" name="Science">
        <title>Fermentation, hydrogen, and sulfur metabolism in multiple uncultivated bacterial phyla.</title>
        <authorList>
            <person name="Wrighton K.C."/>
            <person name="Thomas B.C."/>
            <person name="Sharon I."/>
            <person name="Miller C.S."/>
            <person name="Castelle C.J."/>
            <person name="VerBerkmoes N.C."/>
            <person name="Wilkins M.J."/>
            <person name="Hettich R.L."/>
            <person name="Lipton M.S."/>
            <person name="Williams K.H."/>
            <person name="Long P.E."/>
            <person name="Banfield J.F."/>
        </authorList>
    </citation>
    <scope>NUCLEOTIDE SEQUENCE [LARGE SCALE GENOMIC DNA]</scope>
</reference>
<proteinExistence type="predicted"/>
<feature type="domain" description="Exoribonuclease Xrn1 D2/D3" evidence="1">
    <location>
        <begin position="109"/>
        <end position="173"/>
    </location>
</feature>
<dbReference type="EMBL" id="AMFJ01021654">
    <property type="protein sequence ID" value="EKD66001.1"/>
    <property type="molecule type" value="Genomic_DNA"/>
</dbReference>